<organism evidence="2 3">
    <name type="scientific">Rickenella mellea</name>
    <dbReference type="NCBI Taxonomy" id="50990"/>
    <lineage>
        <taxon>Eukaryota</taxon>
        <taxon>Fungi</taxon>
        <taxon>Dikarya</taxon>
        <taxon>Basidiomycota</taxon>
        <taxon>Agaricomycotina</taxon>
        <taxon>Agaricomycetes</taxon>
        <taxon>Hymenochaetales</taxon>
        <taxon>Rickenellaceae</taxon>
        <taxon>Rickenella</taxon>
    </lineage>
</organism>
<protein>
    <submittedName>
        <fullName evidence="2">Kinase-like protein</fullName>
    </submittedName>
</protein>
<dbReference type="OrthoDB" id="8300194at2759"/>
<dbReference type="STRING" id="50990.A0A4Y7QJR8"/>
<dbReference type="InterPro" id="IPR011009">
    <property type="entry name" value="Kinase-like_dom_sf"/>
</dbReference>
<dbReference type="PANTHER" id="PTHR21310">
    <property type="entry name" value="AMINOGLYCOSIDE PHOSPHOTRANSFERASE-RELATED-RELATED"/>
    <property type="match status" value="1"/>
</dbReference>
<evidence type="ECO:0000313" key="3">
    <source>
        <dbReference type="Proteomes" id="UP000294933"/>
    </source>
</evidence>
<dbReference type="InterPro" id="IPR051678">
    <property type="entry name" value="AGP_Transferase"/>
</dbReference>
<dbReference type="SUPFAM" id="SSF56112">
    <property type="entry name" value="Protein kinase-like (PK-like)"/>
    <property type="match status" value="1"/>
</dbReference>
<dbReference type="Gene3D" id="3.90.1200.10">
    <property type="match status" value="1"/>
</dbReference>
<dbReference type="Pfam" id="PF01636">
    <property type="entry name" value="APH"/>
    <property type="match status" value="1"/>
</dbReference>
<keyword evidence="2" id="KW-0418">Kinase</keyword>
<keyword evidence="2" id="KW-0808">Transferase</keyword>
<dbReference type="Proteomes" id="UP000294933">
    <property type="component" value="Unassembled WGS sequence"/>
</dbReference>
<gene>
    <name evidence="2" type="ORF">BD410DRAFT_761147</name>
</gene>
<dbReference type="AlphaFoldDB" id="A0A4Y7QJR8"/>
<proteinExistence type="predicted"/>
<dbReference type="InterPro" id="IPR002575">
    <property type="entry name" value="Aminoglycoside_PTrfase"/>
</dbReference>
<dbReference type="GO" id="GO:0016301">
    <property type="term" value="F:kinase activity"/>
    <property type="evidence" value="ECO:0007669"/>
    <property type="project" value="UniProtKB-KW"/>
</dbReference>
<evidence type="ECO:0000313" key="2">
    <source>
        <dbReference type="EMBL" id="TDL27917.1"/>
    </source>
</evidence>
<keyword evidence="3" id="KW-1185">Reference proteome</keyword>
<accession>A0A4Y7QJR8</accession>
<dbReference type="PANTHER" id="PTHR21310:SF58">
    <property type="entry name" value="AMINOGLYCOSIDE PHOSPHOTRANSFERASE DOMAIN-CONTAINING PROTEIN"/>
    <property type="match status" value="1"/>
</dbReference>
<dbReference type="VEuPathDB" id="FungiDB:BD410DRAFT_761147"/>
<feature type="domain" description="Aminoglycoside phosphotransferase" evidence="1">
    <location>
        <begin position="79"/>
        <end position="260"/>
    </location>
</feature>
<dbReference type="EMBL" id="ML170158">
    <property type="protein sequence ID" value="TDL27917.1"/>
    <property type="molecule type" value="Genomic_DNA"/>
</dbReference>
<name>A0A4Y7QJR8_9AGAM</name>
<sequence length="302" mass="34894">MECLGCPCESDETLILTSTETNEKSSPNDYPATIPARILSLCERNFIRLRIAITSRIFPDFGQAGICRFGPRSLVKYCAATRAAEAANMEYIARNTTIPVPRIQDVFIIGRQTYIVMDYIDAPELTYVWWTLSAEQQRGVIEEVRNYIAQMRSLRPPHPGKVECVDGTGVYDARLTGVPFPPFSCVADFHHELGHDFVLQSEAHREAWPQFQAIKERSSSYQTKFTHSDIAPRNILVKDGKIAALIDWETAGWYPEYWEYTRWKDSHYRSAPAWHEARDEITERYPEELWVEKYLGRVFTRL</sequence>
<reference evidence="2 3" key="1">
    <citation type="submission" date="2018-06" db="EMBL/GenBank/DDBJ databases">
        <title>A transcriptomic atlas of mushroom development highlights an independent origin of complex multicellularity.</title>
        <authorList>
            <consortium name="DOE Joint Genome Institute"/>
            <person name="Krizsan K."/>
            <person name="Almasi E."/>
            <person name="Merenyi Z."/>
            <person name="Sahu N."/>
            <person name="Viragh M."/>
            <person name="Koszo T."/>
            <person name="Mondo S."/>
            <person name="Kiss B."/>
            <person name="Balint B."/>
            <person name="Kues U."/>
            <person name="Barry K."/>
            <person name="Hegedus J.C."/>
            <person name="Henrissat B."/>
            <person name="Johnson J."/>
            <person name="Lipzen A."/>
            <person name="Ohm R."/>
            <person name="Nagy I."/>
            <person name="Pangilinan J."/>
            <person name="Yan J."/>
            <person name="Xiong Y."/>
            <person name="Grigoriev I.V."/>
            <person name="Hibbett D.S."/>
            <person name="Nagy L.G."/>
        </authorList>
    </citation>
    <scope>NUCLEOTIDE SEQUENCE [LARGE SCALE GENOMIC DNA]</scope>
    <source>
        <strain evidence="2 3">SZMC22713</strain>
    </source>
</reference>
<dbReference type="CDD" id="cd05120">
    <property type="entry name" value="APH_ChoK_like"/>
    <property type="match status" value="1"/>
</dbReference>
<evidence type="ECO:0000259" key="1">
    <source>
        <dbReference type="Pfam" id="PF01636"/>
    </source>
</evidence>